<evidence type="ECO:0000313" key="3">
    <source>
        <dbReference type="Proteomes" id="UP001595882"/>
    </source>
</evidence>
<keyword evidence="3" id="KW-1185">Reference proteome</keyword>
<comment type="caution">
    <text evidence="2">The sequence shown here is derived from an EMBL/GenBank/DDBJ whole genome shotgun (WGS) entry which is preliminary data.</text>
</comment>
<reference evidence="3" key="1">
    <citation type="journal article" date="2019" name="Int. J. Syst. Evol. Microbiol.">
        <title>The Global Catalogue of Microorganisms (GCM) 10K type strain sequencing project: providing services to taxonomists for standard genome sequencing and annotation.</title>
        <authorList>
            <consortium name="The Broad Institute Genomics Platform"/>
            <consortium name="The Broad Institute Genome Sequencing Center for Infectious Disease"/>
            <person name="Wu L."/>
            <person name="Ma J."/>
        </authorList>
    </citation>
    <scope>NUCLEOTIDE SEQUENCE [LARGE SCALE GENOMIC DNA]</scope>
    <source>
        <strain evidence="3">CCUG 37865</strain>
    </source>
</reference>
<proteinExistence type="predicted"/>
<dbReference type="Proteomes" id="UP001595882">
    <property type="component" value="Unassembled WGS sequence"/>
</dbReference>
<feature type="compositionally biased region" description="Basic and acidic residues" evidence="1">
    <location>
        <begin position="242"/>
        <end position="252"/>
    </location>
</feature>
<organism evidence="2 3">
    <name type="scientific">Gracilibacillus xinjiangensis</name>
    <dbReference type="NCBI Taxonomy" id="1193282"/>
    <lineage>
        <taxon>Bacteria</taxon>
        <taxon>Bacillati</taxon>
        <taxon>Bacillota</taxon>
        <taxon>Bacilli</taxon>
        <taxon>Bacillales</taxon>
        <taxon>Bacillaceae</taxon>
        <taxon>Gracilibacillus</taxon>
    </lineage>
</organism>
<evidence type="ECO:0000256" key="1">
    <source>
        <dbReference type="SAM" id="MobiDB-lite"/>
    </source>
</evidence>
<name>A0ABV8WWV1_9BACI</name>
<evidence type="ECO:0008006" key="4">
    <source>
        <dbReference type="Google" id="ProtNLM"/>
    </source>
</evidence>
<feature type="compositionally biased region" description="Basic and acidic residues" evidence="1">
    <location>
        <begin position="302"/>
        <end position="325"/>
    </location>
</feature>
<dbReference type="EMBL" id="JBHSDT010000008">
    <property type="protein sequence ID" value="MFC4403909.1"/>
    <property type="molecule type" value="Genomic_DNA"/>
</dbReference>
<accession>A0ABV8WWV1</accession>
<dbReference type="RefSeq" id="WP_390252448.1">
    <property type="nucleotide sequence ID" value="NZ_JBHSDT010000008.1"/>
</dbReference>
<protein>
    <recommendedName>
        <fullName evidence="4">DUF3794 domain-containing protein</fullName>
    </recommendedName>
</protein>
<sequence length="358" mass="39460">MLRSQFEENNQELLCIQTDKVYDWVINEASFDLNVTGLEFPLDPATGIQLECTDILPETVTCVVEPDEVEPIFVADRQDQLFVIDDQEVTLQLVTIRKNFNVTLFVDTIPTLGGTAIEVGTVPFTRCEQVILCAPEGTDILVNLTDVSCFVCNVNCEPGTTTEMDEINATVTVRLCQSIQSTHEVTIEVVAEFCEPREALPLPPCPPPVIPAQCPVLFPSVNCPTSGMEKPACRSGKTVNNSRRETREKEQSASHGFKGKADVEPTITEVAAEKADPQPETLTTPLEATSPVKETEVSFEPVQEKGINEEPAQEHLESAQEKVIDEQAALSPEQLGYAQEKVNEDLPIIKYEKDPGEE</sequence>
<gene>
    <name evidence="2" type="ORF">ACFOY7_12600</name>
</gene>
<evidence type="ECO:0000313" key="2">
    <source>
        <dbReference type="EMBL" id="MFC4403909.1"/>
    </source>
</evidence>
<feature type="region of interest" description="Disordered" evidence="1">
    <location>
        <begin position="227"/>
        <end position="341"/>
    </location>
</feature>